<dbReference type="AlphaFoldDB" id="A0A3S4VI33"/>
<dbReference type="InterPro" id="IPR003615">
    <property type="entry name" value="HNH_nuc"/>
</dbReference>
<keyword evidence="4" id="KW-1185">Reference proteome</keyword>
<accession>A0A3S4VI33</accession>
<evidence type="ECO:0000256" key="1">
    <source>
        <dbReference type="SAM" id="MobiDB-lite"/>
    </source>
</evidence>
<feature type="region of interest" description="Disordered" evidence="1">
    <location>
        <begin position="466"/>
        <end position="533"/>
    </location>
</feature>
<dbReference type="STRING" id="1791.GCA_001049355_00026"/>
<protein>
    <submittedName>
        <fullName evidence="3">Protein of uncharacterized function DUF222</fullName>
    </submittedName>
</protein>
<dbReference type="Proteomes" id="UP000279306">
    <property type="component" value="Chromosome"/>
</dbReference>
<reference evidence="3 4" key="1">
    <citation type="submission" date="2018-12" db="EMBL/GenBank/DDBJ databases">
        <authorList>
            <consortium name="Pathogen Informatics"/>
        </authorList>
    </citation>
    <scope>NUCLEOTIDE SEQUENCE [LARGE SCALE GENOMIC DNA]</scope>
    <source>
        <strain evidence="3 4">NCTC10437</strain>
    </source>
</reference>
<evidence type="ECO:0000313" key="4">
    <source>
        <dbReference type="Proteomes" id="UP000279306"/>
    </source>
</evidence>
<name>A0A3S4VI33_MYCAU</name>
<dbReference type="OrthoDB" id="4775237at2"/>
<feature type="domain" description="HNH nuclease" evidence="2">
    <location>
        <begin position="368"/>
        <end position="419"/>
    </location>
</feature>
<dbReference type="SMART" id="SM00507">
    <property type="entry name" value="HNHc"/>
    <property type="match status" value="1"/>
</dbReference>
<proteinExistence type="predicted"/>
<feature type="region of interest" description="Disordered" evidence="1">
    <location>
        <begin position="283"/>
        <end position="315"/>
    </location>
</feature>
<dbReference type="CDD" id="cd00085">
    <property type="entry name" value="HNHc"/>
    <property type="match status" value="1"/>
</dbReference>
<dbReference type="KEGG" id="mauu:NCTC10437_01073"/>
<dbReference type="InterPro" id="IPR003870">
    <property type="entry name" value="DUF222"/>
</dbReference>
<evidence type="ECO:0000259" key="2">
    <source>
        <dbReference type="SMART" id="SM00507"/>
    </source>
</evidence>
<dbReference type="Pfam" id="PF02720">
    <property type="entry name" value="DUF222"/>
    <property type="match status" value="1"/>
</dbReference>
<dbReference type="RefSeq" id="WP_048630025.1">
    <property type="nucleotide sequence ID" value="NZ_CVQQ01000001.1"/>
</dbReference>
<feature type="compositionally biased region" description="Basic and acidic residues" evidence="1">
    <location>
        <begin position="499"/>
        <end position="515"/>
    </location>
</feature>
<evidence type="ECO:0000313" key="3">
    <source>
        <dbReference type="EMBL" id="VEG51957.1"/>
    </source>
</evidence>
<gene>
    <name evidence="3" type="ORF">NCTC10437_01073</name>
</gene>
<sequence>MFDTAYAGLDEAGLLAAIEQASQEEAAAGARKLAAIAELVYSTVDEDDERGDWAYDPWKNASALVGAALTVSQKRASGQMRIAVALRGRLPKIAALLCQGRLSPRLISEITWRTQLVADDVVAMVDAALADRAVTWGPLSDEKLVRSIEAVIDRYDPDAVRRAQEVIATRDLHIGAHDDPNELAAIWGKLLAGDAAVLKARVVAMVKALCDNDPRSAGERRSAAMGAIAHGNEHLACRCGSPGCTATGPAKSHVVISVLADPAAVEAAQELIAVQDREQAAKTAERSTSAITSNDESAEVEQEPAVPGTENAGREMPACLRDSGVALLPGAHVLPIVALAEAIRDGAAIKRLWLPGPDPEPHYRPSAKLAAFIRARDVFCRFPGCDVPAERCDIDHVVPYPYGPTHASNMNCKCRTHHVGKTFWEGWRDQQLPDGTVIWTDPTGRSYTTMPGSRLFFPSWNVTTAELPPMAAPPPDPDRLVKMPKRRRTRAAENAARITAEREANAIQREVEKRPANPGAEPPPDYGNDPPPF</sequence>
<dbReference type="EMBL" id="LR134356">
    <property type="protein sequence ID" value="VEG51957.1"/>
    <property type="molecule type" value="Genomic_DNA"/>
</dbReference>
<organism evidence="3 4">
    <name type="scientific">Mycolicibacterium aurum</name>
    <name type="common">Mycobacterium aurum</name>
    <dbReference type="NCBI Taxonomy" id="1791"/>
    <lineage>
        <taxon>Bacteria</taxon>
        <taxon>Bacillati</taxon>
        <taxon>Actinomycetota</taxon>
        <taxon>Actinomycetes</taxon>
        <taxon>Mycobacteriales</taxon>
        <taxon>Mycobacteriaceae</taxon>
        <taxon>Mycolicibacterium</taxon>
    </lineage>
</organism>
<feature type="compositionally biased region" description="Pro residues" evidence="1">
    <location>
        <begin position="520"/>
        <end position="533"/>
    </location>
</feature>
<feature type="compositionally biased region" description="Polar residues" evidence="1">
    <location>
        <begin position="286"/>
        <end position="295"/>
    </location>
</feature>